<comment type="caution">
    <text evidence="2">The sequence shown here is derived from an EMBL/GenBank/DDBJ whole genome shotgun (WGS) entry which is preliminary data.</text>
</comment>
<dbReference type="STRING" id="1461693.ATO10_08287"/>
<feature type="chain" id="PRO_5001566596" description="Lipoprotein" evidence="1">
    <location>
        <begin position="19"/>
        <end position="147"/>
    </location>
</feature>
<name>A0A058ZL80_9RHOB</name>
<gene>
    <name evidence="2" type="ORF">ATO10_08287</name>
</gene>
<accession>A0A058ZL80</accession>
<evidence type="ECO:0000313" key="2">
    <source>
        <dbReference type="EMBL" id="KCV82374.1"/>
    </source>
</evidence>
<dbReference type="RefSeq" id="WP_035250281.1">
    <property type="nucleotide sequence ID" value="NZ_AQQY01000004.1"/>
</dbReference>
<keyword evidence="1" id="KW-0732">Signal</keyword>
<organism evidence="2 3">
    <name type="scientific">Actibacterium atlanticum</name>
    <dbReference type="NCBI Taxonomy" id="1461693"/>
    <lineage>
        <taxon>Bacteria</taxon>
        <taxon>Pseudomonadati</taxon>
        <taxon>Pseudomonadota</taxon>
        <taxon>Alphaproteobacteria</taxon>
        <taxon>Rhodobacterales</taxon>
        <taxon>Roseobacteraceae</taxon>
        <taxon>Actibacterium</taxon>
    </lineage>
</organism>
<evidence type="ECO:0000256" key="1">
    <source>
        <dbReference type="SAM" id="SignalP"/>
    </source>
</evidence>
<evidence type="ECO:0000313" key="3">
    <source>
        <dbReference type="Proteomes" id="UP000024836"/>
    </source>
</evidence>
<dbReference type="PROSITE" id="PS51257">
    <property type="entry name" value="PROKAR_LIPOPROTEIN"/>
    <property type="match status" value="1"/>
</dbReference>
<feature type="signal peptide" evidence="1">
    <location>
        <begin position="1"/>
        <end position="18"/>
    </location>
</feature>
<proteinExistence type="predicted"/>
<dbReference type="EMBL" id="AQQY01000004">
    <property type="protein sequence ID" value="KCV82374.1"/>
    <property type="molecule type" value="Genomic_DNA"/>
</dbReference>
<sequence length="147" mass="16482">MKHLSAMLLCLISLSACIPVENSQTTFRVDLSQTTVTKETVKDQLEDLLVEMGGTIYPNYRDVLYTSLGADKPTTCQIAGSDEKIFTLFCWDLHIPFLYFLDASVTQQHEEYTSQIGGFLARFGPVEVSRELYNGKTFMLPSPVATK</sequence>
<reference evidence="2 3" key="1">
    <citation type="submission" date="2013-04" db="EMBL/GenBank/DDBJ databases">
        <title>Shimia sp. 22II-S11-Z10 Genome Sequencing.</title>
        <authorList>
            <person name="Lai Q."/>
            <person name="Li G."/>
            <person name="Shao Z."/>
        </authorList>
    </citation>
    <scope>NUCLEOTIDE SEQUENCE [LARGE SCALE GENOMIC DNA]</scope>
    <source>
        <strain evidence="3">22II-S11-Z10</strain>
    </source>
</reference>
<dbReference type="AlphaFoldDB" id="A0A058ZL80"/>
<evidence type="ECO:0008006" key="4">
    <source>
        <dbReference type="Google" id="ProtNLM"/>
    </source>
</evidence>
<dbReference type="Proteomes" id="UP000024836">
    <property type="component" value="Unassembled WGS sequence"/>
</dbReference>
<protein>
    <recommendedName>
        <fullName evidence="4">Lipoprotein</fullName>
    </recommendedName>
</protein>
<keyword evidence="3" id="KW-1185">Reference proteome</keyword>